<protein>
    <submittedName>
        <fullName evidence="2">Uncharacterized protein</fullName>
    </submittedName>
</protein>
<organism evidence="2 3">
    <name type="scientific">Aggregatibacter actinomycetemcomitans serotype e str. SC1083</name>
    <dbReference type="NCBI Taxonomy" id="907488"/>
    <lineage>
        <taxon>Bacteria</taxon>
        <taxon>Pseudomonadati</taxon>
        <taxon>Pseudomonadota</taxon>
        <taxon>Gammaproteobacteria</taxon>
        <taxon>Pasteurellales</taxon>
        <taxon>Pasteurellaceae</taxon>
        <taxon>Aggregatibacter</taxon>
    </lineage>
</organism>
<dbReference type="EMBL" id="AEJM01000022">
    <property type="protein sequence ID" value="EGY33785.1"/>
    <property type="molecule type" value="Genomic_DNA"/>
</dbReference>
<gene>
    <name evidence="2" type="ORF">SC1083_1188</name>
</gene>
<comment type="caution">
    <text evidence="2">The sequence shown here is derived from an EMBL/GenBank/DDBJ whole genome shotgun (WGS) entry which is preliminary data.</text>
</comment>
<accession>G4A8N6</accession>
<dbReference type="Proteomes" id="UP000005508">
    <property type="component" value="Unassembled WGS sequence"/>
</dbReference>
<feature type="transmembrane region" description="Helical" evidence="1">
    <location>
        <begin position="21"/>
        <end position="41"/>
    </location>
</feature>
<dbReference type="PATRIC" id="fig|907488.3.peg.1166"/>
<evidence type="ECO:0000313" key="2">
    <source>
        <dbReference type="EMBL" id="EGY33785.1"/>
    </source>
</evidence>
<proteinExistence type="predicted"/>
<reference evidence="2 3" key="1">
    <citation type="submission" date="2010-10" db="EMBL/GenBank/DDBJ databases">
        <authorList>
            <person name="Chen C."/>
            <person name="Kittichotirat W."/>
            <person name="Asikainen S."/>
            <person name="Bumgarner R."/>
        </authorList>
    </citation>
    <scope>NUCLEOTIDE SEQUENCE [LARGE SCALE GENOMIC DNA]</scope>
    <source>
        <strain evidence="2 3">SC1083</strain>
    </source>
</reference>
<keyword evidence="1" id="KW-0812">Transmembrane</keyword>
<keyword evidence="1" id="KW-0472">Membrane</keyword>
<dbReference type="AlphaFoldDB" id="G4A8N6"/>
<sequence>MRYQQLTQGNINVKISLAYSLYLICTNLIFLKVRLVFAMNLKYP</sequence>
<keyword evidence="1" id="KW-1133">Transmembrane helix</keyword>
<name>G4A8N6_AGGAC</name>
<evidence type="ECO:0000256" key="1">
    <source>
        <dbReference type="SAM" id="Phobius"/>
    </source>
</evidence>
<evidence type="ECO:0000313" key="3">
    <source>
        <dbReference type="Proteomes" id="UP000005508"/>
    </source>
</evidence>